<feature type="domain" description="Ras-GEF" evidence="2">
    <location>
        <begin position="5"/>
        <end position="84"/>
    </location>
</feature>
<gene>
    <name evidence="3" type="ORF">NEZAVI_LOCUS14323</name>
</gene>
<evidence type="ECO:0000313" key="3">
    <source>
        <dbReference type="EMBL" id="CAH1406366.1"/>
    </source>
</evidence>
<keyword evidence="1" id="KW-0344">Guanine-nucleotide releasing factor</keyword>
<dbReference type="OrthoDB" id="20825at2759"/>
<protein>
    <recommendedName>
        <fullName evidence="2">Ras-GEF domain-containing protein</fullName>
    </recommendedName>
</protein>
<accession>A0A9P0HQH3</accession>
<organism evidence="3 4">
    <name type="scientific">Nezara viridula</name>
    <name type="common">Southern green stink bug</name>
    <name type="synonym">Cimex viridulus</name>
    <dbReference type="NCBI Taxonomy" id="85310"/>
    <lineage>
        <taxon>Eukaryota</taxon>
        <taxon>Metazoa</taxon>
        <taxon>Ecdysozoa</taxon>
        <taxon>Arthropoda</taxon>
        <taxon>Hexapoda</taxon>
        <taxon>Insecta</taxon>
        <taxon>Pterygota</taxon>
        <taxon>Neoptera</taxon>
        <taxon>Paraneoptera</taxon>
        <taxon>Hemiptera</taxon>
        <taxon>Heteroptera</taxon>
        <taxon>Panheteroptera</taxon>
        <taxon>Pentatomomorpha</taxon>
        <taxon>Pentatomoidea</taxon>
        <taxon>Pentatomidae</taxon>
        <taxon>Pentatominae</taxon>
        <taxon>Nezara</taxon>
    </lineage>
</organism>
<dbReference type="GO" id="GO:0005085">
    <property type="term" value="F:guanyl-nucleotide exchange factor activity"/>
    <property type="evidence" value="ECO:0007669"/>
    <property type="project" value="UniProtKB-KW"/>
</dbReference>
<dbReference type="Gene3D" id="1.10.840.10">
    <property type="entry name" value="Ras guanine-nucleotide exchange factors catalytic domain"/>
    <property type="match status" value="1"/>
</dbReference>
<dbReference type="SUPFAM" id="SSF48366">
    <property type="entry name" value="Ras GEF"/>
    <property type="match status" value="1"/>
</dbReference>
<name>A0A9P0HQH3_NEZVI</name>
<dbReference type="Proteomes" id="UP001152798">
    <property type="component" value="Chromosome 6"/>
</dbReference>
<dbReference type="InterPro" id="IPR001895">
    <property type="entry name" value="RASGEF_cat_dom"/>
</dbReference>
<proteinExistence type="predicted"/>
<dbReference type="GO" id="GO:0007265">
    <property type="term" value="P:Ras protein signal transduction"/>
    <property type="evidence" value="ECO:0007669"/>
    <property type="project" value="TreeGrafter"/>
</dbReference>
<dbReference type="InterPro" id="IPR023578">
    <property type="entry name" value="Ras_GEF_dom_sf"/>
</dbReference>
<dbReference type="AlphaFoldDB" id="A0A9P0HQH3"/>
<dbReference type="InterPro" id="IPR008937">
    <property type="entry name" value="Ras-like_GEF"/>
</dbReference>
<reference evidence="3" key="1">
    <citation type="submission" date="2022-01" db="EMBL/GenBank/DDBJ databases">
        <authorList>
            <person name="King R."/>
        </authorList>
    </citation>
    <scope>NUCLEOTIDE SEQUENCE</scope>
</reference>
<dbReference type="EMBL" id="OV725082">
    <property type="protein sequence ID" value="CAH1406366.1"/>
    <property type="molecule type" value="Genomic_DNA"/>
</dbReference>
<dbReference type="GO" id="GO:0005886">
    <property type="term" value="C:plasma membrane"/>
    <property type="evidence" value="ECO:0007669"/>
    <property type="project" value="TreeGrafter"/>
</dbReference>
<sequence>MKKVMWSLVDRAELSRLEREVSFYDDYCSYRTALRGAASKFNKGDPEHCIVVPLFSLLASDLHTLCQECLTILPNGHINFEKFWQLAKQVTEFITWKQVHCPFPKSPKVITYLQATPVLNEDDQNSLTCLPGPKMLSRFLDLITINSSILFVTSGSFKFIALCGLIRNSCGDSAIVSLTSFKLLWLVCVFL</sequence>
<keyword evidence="4" id="KW-1185">Reference proteome</keyword>
<dbReference type="Pfam" id="PF00617">
    <property type="entry name" value="RasGEF"/>
    <property type="match status" value="1"/>
</dbReference>
<dbReference type="PANTHER" id="PTHR23113">
    <property type="entry name" value="GUANINE NUCLEOTIDE EXCHANGE FACTOR"/>
    <property type="match status" value="1"/>
</dbReference>
<dbReference type="InterPro" id="IPR036964">
    <property type="entry name" value="RASGEF_cat_dom_sf"/>
</dbReference>
<evidence type="ECO:0000256" key="1">
    <source>
        <dbReference type="ARBA" id="ARBA00022658"/>
    </source>
</evidence>
<evidence type="ECO:0000259" key="2">
    <source>
        <dbReference type="Pfam" id="PF00617"/>
    </source>
</evidence>
<dbReference type="PANTHER" id="PTHR23113:SF356">
    <property type="entry name" value="FI05912P-RELATED"/>
    <property type="match status" value="1"/>
</dbReference>
<evidence type="ECO:0000313" key="4">
    <source>
        <dbReference type="Proteomes" id="UP001152798"/>
    </source>
</evidence>